<sequence>MESQRSDTEYVLSGSRCALRHYVIAFRQCNTLESQCSGIVYVHSNSGSCASALYKCVPTVESRVTALRHYLCVLR</sequence>
<reference evidence="2" key="1">
    <citation type="journal article" date="2013" name="Science">
        <title>The Amborella genome and the evolution of flowering plants.</title>
        <authorList>
            <consortium name="Amborella Genome Project"/>
        </authorList>
    </citation>
    <scope>NUCLEOTIDE SEQUENCE [LARGE SCALE GENOMIC DNA]</scope>
</reference>
<organism evidence="1 2">
    <name type="scientific">Amborella trichopoda</name>
    <dbReference type="NCBI Taxonomy" id="13333"/>
    <lineage>
        <taxon>Eukaryota</taxon>
        <taxon>Viridiplantae</taxon>
        <taxon>Streptophyta</taxon>
        <taxon>Embryophyta</taxon>
        <taxon>Tracheophyta</taxon>
        <taxon>Spermatophyta</taxon>
        <taxon>Magnoliopsida</taxon>
        <taxon>Amborellales</taxon>
        <taxon>Amborellaceae</taxon>
        <taxon>Amborella</taxon>
    </lineage>
</organism>
<dbReference type="HOGENOM" id="CLU_182504_0_0_1"/>
<proteinExistence type="predicted"/>
<dbReference type="AlphaFoldDB" id="U5D8S7"/>
<name>U5D8S7_AMBTC</name>
<evidence type="ECO:0000313" key="2">
    <source>
        <dbReference type="Proteomes" id="UP000017836"/>
    </source>
</evidence>
<protein>
    <submittedName>
        <fullName evidence="1">Uncharacterized protein</fullName>
    </submittedName>
</protein>
<accession>U5D8S7</accession>
<dbReference type="Gramene" id="ERN16793">
    <property type="protein sequence ID" value="ERN16793"/>
    <property type="gene ID" value="AMTR_s00057p00086230"/>
</dbReference>
<dbReference type="EMBL" id="KI392405">
    <property type="protein sequence ID" value="ERN16793.1"/>
    <property type="molecule type" value="Genomic_DNA"/>
</dbReference>
<evidence type="ECO:0000313" key="1">
    <source>
        <dbReference type="EMBL" id="ERN16793.1"/>
    </source>
</evidence>
<keyword evidence="2" id="KW-1185">Reference proteome</keyword>
<dbReference type="Proteomes" id="UP000017836">
    <property type="component" value="Unassembled WGS sequence"/>
</dbReference>
<gene>
    <name evidence="1" type="ORF">AMTR_s00057p00086230</name>
</gene>